<dbReference type="InterPro" id="IPR001123">
    <property type="entry name" value="LeuE-type"/>
</dbReference>
<keyword evidence="4 6" id="KW-1133">Transmembrane helix</keyword>
<keyword evidence="2" id="KW-1003">Cell membrane</keyword>
<comment type="subcellular location">
    <subcellularLocation>
        <location evidence="1">Cell membrane</location>
        <topology evidence="1">Multi-pass membrane protein</topology>
    </subcellularLocation>
</comment>
<protein>
    <recommendedName>
        <fullName evidence="9">Threonine efflux protein</fullName>
    </recommendedName>
</protein>
<comment type="caution">
    <text evidence="7">The sequence shown here is derived from an EMBL/GenBank/DDBJ whole genome shotgun (WGS) entry which is preliminary data.</text>
</comment>
<dbReference type="PANTHER" id="PTHR30086:SF19">
    <property type="entry name" value="THREONINE EFFLUX PROTEIN"/>
    <property type="match status" value="1"/>
</dbReference>
<dbReference type="EMBL" id="CBSY010000211">
    <property type="protein sequence ID" value="CDH21020.1"/>
    <property type="molecule type" value="Genomic_DNA"/>
</dbReference>
<dbReference type="GO" id="GO:0005886">
    <property type="term" value="C:plasma membrane"/>
    <property type="evidence" value="ECO:0007669"/>
    <property type="project" value="UniProtKB-SubCell"/>
</dbReference>
<evidence type="ECO:0000313" key="8">
    <source>
        <dbReference type="Proteomes" id="UP000028500"/>
    </source>
</evidence>
<evidence type="ECO:0000256" key="5">
    <source>
        <dbReference type="ARBA" id="ARBA00023136"/>
    </source>
</evidence>
<gene>
    <name evidence="7" type="ORF">XBKQ1_2890001</name>
</gene>
<keyword evidence="8" id="KW-1185">Reference proteome</keyword>
<keyword evidence="3 6" id="KW-0812">Transmembrane</keyword>
<dbReference type="Proteomes" id="UP000028500">
    <property type="component" value="Unassembled WGS sequence"/>
</dbReference>
<name>A0A077P980_XENBV</name>
<feature type="transmembrane region" description="Helical" evidence="6">
    <location>
        <begin position="6"/>
        <end position="25"/>
    </location>
</feature>
<evidence type="ECO:0000313" key="7">
    <source>
        <dbReference type="EMBL" id="CDH21020.1"/>
    </source>
</evidence>
<sequence>MIATLIFVHFMALLSSGPDFFYMMTSSLNNEEKLKSILVVTFGIVIWSILSTLGLSIITKNKEIMHLITIAGVIYLFYLSLKTFNNRKEKIKKSINYNFLGRLITTLSQ</sequence>
<evidence type="ECO:0000256" key="4">
    <source>
        <dbReference type="ARBA" id="ARBA00022989"/>
    </source>
</evidence>
<organism evidence="7 8">
    <name type="scientific">Xenorhabdus bovienii str. kraussei Quebec</name>
    <dbReference type="NCBI Taxonomy" id="1398203"/>
    <lineage>
        <taxon>Bacteria</taxon>
        <taxon>Pseudomonadati</taxon>
        <taxon>Pseudomonadota</taxon>
        <taxon>Gammaproteobacteria</taxon>
        <taxon>Enterobacterales</taxon>
        <taxon>Morganellaceae</taxon>
        <taxon>Xenorhabdus</taxon>
    </lineage>
</organism>
<feature type="transmembrane region" description="Helical" evidence="6">
    <location>
        <begin position="37"/>
        <end position="58"/>
    </location>
</feature>
<dbReference type="OrthoDB" id="581870at2"/>
<dbReference type="RefSeq" id="WP_071824561.1">
    <property type="nucleotide sequence ID" value="NZ_CAWLZI010000270.1"/>
</dbReference>
<evidence type="ECO:0008006" key="9">
    <source>
        <dbReference type="Google" id="ProtNLM"/>
    </source>
</evidence>
<evidence type="ECO:0000256" key="6">
    <source>
        <dbReference type="SAM" id="Phobius"/>
    </source>
</evidence>
<evidence type="ECO:0000256" key="2">
    <source>
        <dbReference type="ARBA" id="ARBA00022475"/>
    </source>
</evidence>
<dbReference type="GO" id="GO:0015171">
    <property type="term" value="F:amino acid transmembrane transporter activity"/>
    <property type="evidence" value="ECO:0007669"/>
    <property type="project" value="TreeGrafter"/>
</dbReference>
<accession>A0A077P980</accession>
<evidence type="ECO:0000256" key="3">
    <source>
        <dbReference type="ARBA" id="ARBA00022692"/>
    </source>
</evidence>
<dbReference type="Pfam" id="PF01810">
    <property type="entry name" value="LysE"/>
    <property type="match status" value="1"/>
</dbReference>
<proteinExistence type="predicted"/>
<reference evidence="7" key="1">
    <citation type="submission" date="2013-07" db="EMBL/GenBank/DDBJ databases">
        <title>Sub-species coevolution in mutualistic symbiosis.</title>
        <authorList>
            <person name="Murfin K."/>
            <person name="Klassen J."/>
            <person name="Lee M."/>
            <person name="Forst S."/>
            <person name="Stock P."/>
            <person name="Goodrich-Blair H."/>
        </authorList>
    </citation>
    <scope>NUCLEOTIDE SEQUENCE [LARGE SCALE GENOMIC DNA]</scope>
    <source>
        <strain evidence="7">Kraussei Quebec</strain>
    </source>
</reference>
<feature type="transmembrane region" description="Helical" evidence="6">
    <location>
        <begin position="64"/>
        <end position="84"/>
    </location>
</feature>
<keyword evidence="5 6" id="KW-0472">Membrane</keyword>
<dbReference type="HOGENOM" id="CLU_2182948_0_0_6"/>
<dbReference type="PANTHER" id="PTHR30086">
    <property type="entry name" value="ARGININE EXPORTER PROTEIN ARGO"/>
    <property type="match status" value="1"/>
</dbReference>
<evidence type="ECO:0000256" key="1">
    <source>
        <dbReference type="ARBA" id="ARBA00004651"/>
    </source>
</evidence>
<dbReference type="AlphaFoldDB" id="A0A077P980"/>